<accession>A0AC61PMA5</accession>
<keyword evidence="1" id="KW-0808">Transferase</keyword>
<keyword evidence="1" id="KW-0418">Kinase</keyword>
<comment type="caution">
    <text evidence="1">The sequence shown here is derived from an EMBL/GenBank/DDBJ whole genome shotgun (WGS) entry which is preliminary data.</text>
</comment>
<proteinExistence type="predicted"/>
<protein>
    <submittedName>
        <fullName evidence="1">Two-component system, sensor histidine kinase YesM</fullName>
    </submittedName>
</protein>
<keyword evidence="2" id="KW-1185">Reference proteome</keyword>
<organism evidence="1 2">
    <name type="scientific">Aristaeella lactis</name>
    <dbReference type="NCBI Taxonomy" id="3046383"/>
    <lineage>
        <taxon>Bacteria</taxon>
        <taxon>Bacillati</taxon>
        <taxon>Bacillota</taxon>
        <taxon>Clostridia</taxon>
        <taxon>Eubacteriales</taxon>
        <taxon>Aristaeellaceae</taxon>
        <taxon>Aristaeella</taxon>
    </lineage>
</organism>
<name>A0AC61PMA5_9FIRM</name>
<dbReference type="Proteomes" id="UP000192328">
    <property type="component" value="Unassembled WGS sequence"/>
</dbReference>
<evidence type="ECO:0000313" key="1">
    <source>
        <dbReference type="EMBL" id="SMC67516.1"/>
    </source>
</evidence>
<reference evidence="1" key="1">
    <citation type="submission" date="2017-04" db="EMBL/GenBank/DDBJ databases">
        <authorList>
            <person name="Varghese N."/>
            <person name="Submissions S."/>
        </authorList>
    </citation>
    <scope>NUCLEOTIDE SEQUENCE</scope>
    <source>
        <strain evidence="1">WTE2008</strain>
    </source>
</reference>
<dbReference type="EMBL" id="FWXZ01000003">
    <property type="protein sequence ID" value="SMC67516.1"/>
    <property type="molecule type" value="Genomic_DNA"/>
</dbReference>
<sequence length="493" mass="55329">MMKRSGMTSITAQVRRSVSSIAFLLAVPAVIGLVVMMLYSTRTQAMIRRMDTIAGMKPALESTIAENLFSVAAGRTTFKDSGVQELIAETDHTLDRLLAETEGAGQMQLTIARRTMDTLEKYVLRVRDGMDAGTPISEIEGIVDEVRDVGRLVLAMLDAFTTDEIANATVASGRLRIIVITAALAEVLLLLIAFLRTRRETTKLTESIHSSIYSLEGTVRRIAEGNFGDRVQGMNVEELRELGEQVNQMADRLETLIRQIRRNRDHLARAELRTLQAQINPHFLYNTLDTIVWQAESGKGEEVVRLTRNLSDFFRIALSSGADWIPVSQELKHVSAYLSIQKTRYRDILDYEVDQPEDLEEAYMLKLLLQPLVENALYHGIKNKRGGGKISVKVHRENRIMTFTVADTGKGMAPEQLDELQRMLKEETPNVQAALEPGHSGFGMRNVDTRIRLYYGKQTGLLLQSGPEGTEVSFRIPIRTREEIDHDESLSRG</sequence>
<gene>
    <name evidence="1" type="ORF">SAMN06297397_1946</name>
</gene>
<evidence type="ECO:0000313" key="2">
    <source>
        <dbReference type="Proteomes" id="UP000192328"/>
    </source>
</evidence>